<dbReference type="PANTHER" id="PTHR11941">
    <property type="entry name" value="ENOYL-COA HYDRATASE-RELATED"/>
    <property type="match status" value="1"/>
</dbReference>
<comment type="catalytic activity">
    <reaction evidence="7">
        <text>a 4-saturated-(3S)-3-hydroxyacyl-CoA = a (3E)-enoyl-CoA + H2O</text>
        <dbReference type="Rhea" id="RHEA:20724"/>
        <dbReference type="ChEBI" id="CHEBI:15377"/>
        <dbReference type="ChEBI" id="CHEBI:58521"/>
        <dbReference type="ChEBI" id="CHEBI:137480"/>
        <dbReference type="EC" id="4.2.1.17"/>
    </reaction>
</comment>
<evidence type="ECO:0000313" key="9">
    <source>
        <dbReference type="EMBL" id="MDG3014864.1"/>
    </source>
</evidence>
<evidence type="ECO:0000256" key="4">
    <source>
        <dbReference type="ARBA" id="ARBA00023098"/>
    </source>
</evidence>
<dbReference type="EC" id="4.2.1.17" evidence="9"/>
<dbReference type="Pfam" id="PF00378">
    <property type="entry name" value="ECH_1"/>
    <property type="match status" value="1"/>
</dbReference>
<keyword evidence="3" id="KW-0276">Fatty acid metabolism</keyword>
<comment type="similarity">
    <text evidence="2 8">Belongs to the enoyl-CoA hydratase/isomerase family.</text>
</comment>
<dbReference type="AlphaFoldDB" id="A0A9X4M154"/>
<organism evidence="9 10">
    <name type="scientific">Speluncibacter jeojiensis</name>
    <dbReference type="NCBI Taxonomy" id="2710754"/>
    <lineage>
        <taxon>Bacteria</taxon>
        <taxon>Bacillati</taxon>
        <taxon>Actinomycetota</taxon>
        <taxon>Actinomycetes</taxon>
        <taxon>Mycobacteriales</taxon>
        <taxon>Speluncibacteraceae</taxon>
        <taxon>Speluncibacter</taxon>
    </lineage>
</organism>
<evidence type="ECO:0000256" key="7">
    <source>
        <dbReference type="ARBA" id="ARBA00023717"/>
    </source>
</evidence>
<dbReference type="PROSITE" id="PS00166">
    <property type="entry name" value="ENOYL_COA_HYDRATASE"/>
    <property type="match status" value="1"/>
</dbReference>
<dbReference type="EMBL" id="JANRHA010000005">
    <property type="protein sequence ID" value="MDG3014864.1"/>
    <property type="molecule type" value="Genomic_DNA"/>
</dbReference>
<evidence type="ECO:0000256" key="6">
    <source>
        <dbReference type="ARBA" id="ARBA00023709"/>
    </source>
</evidence>
<evidence type="ECO:0000256" key="3">
    <source>
        <dbReference type="ARBA" id="ARBA00022832"/>
    </source>
</evidence>
<dbReference type="CDD" id="cd06558">
    <property type="entry name" value="crotonase-like"/>
    <property type="match status" value="1"/>
</dbReference>
<comment type="caution">
    <text evidence="9">The sequence shown here is derived from an EMBL/GenBank/DDBJ whole genome shotgun (WGS) entry which is preliminary data.</text>
</comment>
<dbReference type="InterPro" id="IPR018376">
    <property type="entry name" value="Enoyl-CoA_hyd/isom_CS"/>
</dbReference>
<dbReference type="InterPro" id="IPR001753">
    <property type="entry name" value="Enoyl-CoA_hydra/iso"/>
</dbReference>
<keyword evidence="10" id="KW-1185">Reference proteome</keyword>
<sequence length="243" mass="25500">MIGITRAGEVVTLELRRHDKRNALDTDMCTRLRDAVEQAVVDDARAVVITGEGSSFCAGADLSGEVYAAQFPDALLAMLRSIDSAPVPVIAAVNGPAIGAGCQLALACDLRVVGDYGRFAIPVAKLGLAVDNWTVKRLVSLAGGGPARSVLLGAESIGAERAFEVGLANRIGDLAAAQEWAHTIAGLAPLTLRHLKLVLNDDGTLAPPNDLQQAAFVAAWSSQDKLEARAARAEKRAPRFEGR</sequence>
<keyword evidence="4" id="KW-0443">Lipid metabolism</keyword>
<evidence type="ECO:0000256" key="1">
    <source>
        <dbReference type="ARBA" id="ARBA00002994"/>
    </source>
</evidence>
<evidence type="ECO:0000256" key="2">
    <source>
        <dbReference type="ARBA" id="ARBA00005254"/>
    </source>
</evidence>
<evidence type="ECO:0000256" key="8">
    <source>
        <dbReference type="RuleBase" id="RU003707"/>
    </source>
</evidence>
<dbReference type="RefSeq" id="WP_277834100.1">
    <property type="nucleotide sequence ID" value="NZ_JAAIVF010000005.1"/>
</dbReference>
<gene>
    <name evidence="9" type="ORF">NVS88_09875</name>
</gene>
<name>A0A9X4M154_9ACTN</name>
<evidence type="ECO:0000313" key="10">
    <source>
        <dbReference type="Proteomes" id="UP001152755"/>
    </source>
</evidence>
<dbReference type="GO" id="GO:0006635">
    <property type="term" value="P:fatty acid beta-oxidation"/>
    <property type="evidence" value="ECO:0007669"/>
    <property type="project" value="TreeGrafter"/>
</dbReference>
<comment type="function">
    <text evidence="1">Could possibly oxidize fatty acids using specific components.</text>
</comment>
<proteinExistence type="inferred from homology"/>
<dbReference type="InterPro" id="IPR029045">
    <property type="entry name" value="ClpP/crotonase-like_dom_sf"/>
</dbReference>
<comment type="catalytic activity">
    <reaction evidence="6">
        <text>a (3S)-3-hydroxyacyl-CoA = a (2E)-enoyl-CoA + H2O</text>
        <dbReference type="Rhea" id="RHEA:16105"/>
        <dbReference type="ChEBI" id="CHEBI:15377"/>
        <dbReference type="ChEBI" id="CHEBI:57318"/>
        <dbReference type="ChEBI" id="CHEBI:58856"/>
        <dbReference type="EC" id="4.2.1.17"/>
    </reaction>
</comment>
<keyword evidence="5 9" id="KW-0456">Lyase</keyword>
<dbReference type="Proteomes" id="UP001152755">
    <property type="component" value="Unassembled WGS sequence"/>
</dbReference>
<dbReference type="SUPFAM" id="SSF52096">
    <property type="entry name" value="ClpP/crotonase"/>
    <property type="match status" value="1"/>
</dbReference>
<evidence type="ECO:0000256" key="5">
    <source>
        <dbReference type="ARBA" id="ARBA00023239"/>
    </source>
</evidence>
<dbReference type="Gene3D" id="3.90.226.10">
    <property type="entry name" value="2-enoyl-CoA Hydratase, Chain A, domain 1"/>
    <property type="match status" value="1"/>
</dbReference>
<accession>A0A9X4M154</accession>
<protein>
    <submittedName>
        <fullName evidence="9">Enoyl-CoA hydratase</fullName>
        <ecNumber evidence="9">4.2.1.17</ecNumber>
    </submittedName>
</protein>
<dbReference type="NCBIfam" id="NF005891">
    <property type="entry name" value="PRK07854.1"/>
    <property type="match status" value="1"/>
</dbReference>
<dbReference type="GO" id="GO:0004300">
    <property type="term" value="F:enoyl-CoA hydratase activity"/>
    <property type="evidence" value="ECO:0007669"/>
    <property type="project" value="UniProtKB-EC"/>
</dbReference>
<dbReference type="PANTHER" id="PTHR11941:SF169">
    <property type="entry name" value="(7AS)-7A-METHYL-1,5-DIOXO-2,3,5,6,7,7A-HEXAHYDRO-1H-INDENE-CARBOXYL-COA HYDROLASE"/>
    <property type="match status" value="1"/>
</dbReference>
<reference evidence="9" key="1">
    <citation type="submission" date="2022-08" db="EMBL/GenBank/DDBJ databases">
        <title>Genome analysis of Corynebacteriales strain.</title>
        <authorList>
            <person name="Lee S.D."/>
        </authorList>
    </citation>
    <scope>NUCLEOTIDE SEQUENCE</scope>
    <source>
        <strain evidence="9">D3-21</strain>
    </source>
</reference>